<dbReference type="SUPFAM" id="SSF81383">
    <property type="entry name" value="F-box domain"/>
    <property type="match status" value="1"/>
</dbReference>
<dbReference type="EMBL" id="JAXUIC010000004">
    <property type="protein sequence ID" value="KAK4593323.1"/>
    <property type="molecule type" value="Genomic_DNA"/>
</dbReference>
<dbReference type="InterPro" id="IPR050796">
    <property type="entry name" value="SCF_F-box_component"/>
</dbReference>
<proteinExistence type="predicted"/>
<dbReference type="InterPro" id="IPR001810">
    <property type="entry name" value="F-box_dom"/>
</dbReference>
<dbReference type="Pfam" id="PF00646">
    <property type="entry name" value="F-box"/>
    <property type="match status" value="1"/>
</dbReference>
<evidence type="ECO:0000259" key="1">
    <source>
        <dbReference type="SMART" id="SM00256"/>
    </source>
</evidence>
<sequence length="153" mass="17433">MREPPILRRRNNPLPYDIVLNIMERLPVKSVMRFRCVSKSMDSSITSHDFISTHLNNINNDHDHDNGYVIHMPLRGTSRPSCSSPHPDTSVCTVAFDRTFDRISQVRVPFDFDFNRAQIVGSCNGLLCLATFDNVIYLWNPALENSRGCPILA</sequence>
<gene>
    <name evidence="2" type="ORF">RGQ29_017446</name>
</gene>
<reference evidence="2 3" key="1">
    <citation type="journal article" date="2023" name="G3 (Bethesda)">
        <title>A haplotype-resolved chromosome-scale genome for Quercus rubra L. provides insights into the genetics of adaptive traits for red oak species.</title>
        <authorList>
            <person name="Kapoor B."/>
            <person name="Jenkins J."/>
            <person name="Schmutz J."/>
            <person name="Zhebentyayeva T."/>
            <person name="Kuelheim C."/>
            <person name="Coggeshall M."/>
            <person name="Heim C."/>
            <person name="Lasky J.R."/>
            <person name="Leites L."/>
            <person name="Islam-Faridi N."/>
            <person name="Romero-Severson J."/>
            <person name="DeLeo V.L."/>
            <person name="Lucas S.M."/>
            <person name="Lazic D."/>
            <person name="Gailing O."/>
            <person name="Carlson J."/>
            <person name="Staton M."/>
        </authorList>
    </citation>
    <scope>NUCLEOTIDE SEQUENCE [LARGE SCALE GENOMIC DNA]</scope>
    <source>
        <strain evidence="2">Pseudo-F2</strain>
    </source>
</reference>
<dbReference type="AlphaFoldDB" id="A0AAN7FGG4"/>
<accession>A0AAN7FGG4</accession>
<dbReference type="InterPro" id="IPR036047">
    <property type="entry name" value="F-box-like_dom_sf"/>
</dbReference>
<evidence type="ECO:0000313" key="3">
    <source>
        <dbReference type="Proteomes" id="UP001324115"/>
    </source>
</evidence>
<name>A0AAN7FGG4_QUERU</name>
<dbReference type="SMART" id="SM00256">
    <property type="entry name" value="FBOX"/>
    <property type="match status" value="1"/>
</dbReference>
<dbReference type="PANTHER" id="PTHR31672:SF13">
    <property type="entry name" value="F-BOX PROTEIN CPR30-LIKE"/>
    <property type="match status" value="1"/>
</dbReference>
<comment type="caution">
    <text evidence="2">The sequence shown here is derived from an EMBL/GenBank/DDBJ whole genome shotgun (WGS) entry which is preliminary data.</text>
</comment>
<dbReference type="Proteomes" id="UP001324115">
    <property type="component" value="Unassembled WGS sequence"/>
</dbReference>
<dbReference type="PANTHER" id="PTHR31672">
    <property type="entry name" value="BNACNNG10540D PROTEIN"/>
    <property type="match status" value="1"/>
</dbReference>
<keyword evidence="3" id="KW-1185">Reference proteome</keyword>
<organism evidence="2 3">
    <name type="scientific">Quercus rubra</name>
    <name type="common">Northern red oak</name>
    <name type="synonym">Quercus borealis</name>
    <dbReference type="NCBI Taxonomy" id="3512"/>
    <lineage>
        <taxon>Eukaryota</taxon>
        <taxon>Viridiplantae</taxon>
        <taxon>Streptophyta</taxon>
        <taxon>Embryophyta</taxon>
        <taxon>Tracheophyta</taxon>
        <taxon>Spermatophyta</taxon>
        <taxon>Magnoliopsida</taxon>
        <taxon>eudicotyledons</taxon>
        <taxon>Gunneridae</taxon>
        <taxon>Pentapetalae</taxon>
        <taxon>rosids</taxon>
        <taxon>fabids</taxon>
        <taxon>Fagales</taxon>
        <taxon>Fagaceae</taxon>
        <taxon>Quercus</taxon>
    </lineage>
</organism>
<protein>
    <recommendedName>
        <fullName evidence="1">F-box domain-containing protein</fullName>
    </recommendedName>
</protein>
<feature type="domain" description="F-box" evidence="1">
    <location>
        <begin position="14"/>
        <end position="54"/>
    </location>
</feature>
<evidence type="ECO:0000313" key="2">
    <source>
        <dbReference type="EMBL" id="KAK4593323.1"/>
    </source>
</evidence>